<keyword evidence="9" id="KW-0472">Membrane</keyword>
<comment type="catalytic activity">
    <reaction evidence="12">
        <text>ATP + H2O = ADP + phosphate + H(+)</text>
        <dbReference type="Rhea" id="RHEA:13065"/>
        <dbReference type="ChEBI" id="CHEBI:15377"/>
        <dbReference type="ChEBI" id="CHEBI:15378"/>
        <dbReference type="ChEBI" id="CHEBI:30616"/>
        <dbReference type="ChEBI" id="CHEBI:43474"/>
        <dbReference type="ChEBI" id="CHEBI:456216"/>
    </reaction>
    <physiologicalReaction direction="left-to-right" evidence="12">
        <dbReference type="Rhea" id="RHEA:13066"/>
    </physiologicalReaction>
</comment>
<sequence length="1170" mass="127948">MAARKSTPAELGLVQLRNCFVNLPLVLSNLLLDANVVVQNVVVELQYQGDERHGQQSRTSIFLGWTGMSSQRRNPGSTKERTVVEIDAAFARTLGLTDRQNVQILLHLDPPTAHTIHVEPLTAADWEIIELHAAFLETNLLAQIRAVPNPITGPKVHPLTVHLSPTSTANILVSSLEPVPLADVSFVKISPDAEIVVAPKTRATPSRQARNDTGSVTSGSRKSATSRSATGSAKHRNKPATIKTFFLRSVVVSDPSLSTGREGLDSILLKVDEQLLMGGLKDIEYVSVMVVLPSMVQSSENAREETVKQASKVIAKLAAWEEAPDSQHGLVSLSLSAGTGGKIETGSIIRIQPATNPLANRVIKSLKISPFPAPGSATNNVLKFGGETRASRQAAAEHLKSIYKDNILDGPLTDGMCLSPVHTSRATGWHGGVLHFEYSSTIPDDEKFTRWTDGRDQTFDIQVQQEINPSSLTKASLDPQSKLVGVDSILSDLVSILLHGSSVLLCGGVGSGKTAIASQIAQTLKEQYFFSTLYQSCRKLLADDIRLTTIKETLEKTFTLASWGATLGGKSLVILDDLDKLCPAEQELQVGNDNARARQISEILCSLIHRTCRPGSRVLVLITAQGKSSLHDTIVGGHVVRETKELKAPNKDSRRRILEALVTETQEIQQQKGDGDTRNGVHHPNGWLHGSDSEEHTTDSERSPIQTSSNRSNPRIDYLDIAILTDGYLAGDLKLLISRAQSQAVARLIHDTTMTSIILKQEDFTKAIEGFIPASLRNVTLQTSSTKFDSVGGLKDARKMLIETLQYPTAYAPIFDRCPLRLRSGLLLYGYPGCGKTLLASAVAGECGLNFISVKGPEILNKYIGASEKSIRDLFERAEAAKPCILFFDEFDSIAPKRGHDSTGVTDRVVNQLLTQMDGAEGLSGVYVLAATSRPDLIDPALLRPGRLDKSLICDMPSEDDRLDILRAVAKDLHVNSSVIRGSKSLHSLEEVARRTEGYTGADLQAVMYNSHLEAIHDALDDRKGNATDAKSGRTGINSVKNLAPAKEYLHLQYGTENMKSDGNDSKSRARMNDLRNRLEAAKLGRKKEKERRHNEQDPRRISHKDQKVETEVIIQWKHIEASLKNTRSSMNVDERRKLERIYKEFLSARDGEMLSGQGPTEVGARSSLM</sequence>
<dbReference type="SMART" id="SM00382">
    <property type="entry name" value="AAA"/>
    <property type="match status" value="2"/>
</dbReference>
<dbReference type="FunFam" id="3.10.330.10:FF:000011">
    <property type="entry name" value="Peroxisome biogenesis protein peroxin 1"/>
    <property type="match status" value="1"/>
</dbReference>
<dbReference type="GO" id="GO:0005524">
    <property type="term" value="F:ATP binding"/>
    <property type="evidence" value="ECO:0007669"/>
    <property type="project" value="UniProtKB-KW"/>
</dbReference>
<evidence type="ECO:0000313" key="16">
    <source>
        <dbReference type="Proteomes" id="UP000664169"/>
    </source>
</evidence>
<proteinExistence type="inferred from homology"/>
<reference evidence="15" key="1">
    <citation type="submission" date="2021-03" db="EMBL/GenBank/DDBJ databases">
        <authorList>
            <person name="Tagirdzhanova G."/>
        </authorList>
    </citation>
    <scope>NUCLEOTIDE SEQUENCE</scope>
</reference>
<dbReference type="InterPro" id="IPR003959">
    <property type="entry name" value="ATPase_AAA_core"/>
</dbReference>
<dbReference type="GO" id="GO:0016558">
    <property type="term" value="P:protein import into peroxisome matrix"/>
    <property type="evidence" value="ECO:0007669"/>
    <property type="project" value="TreeGrafter"/>
</dbReference>
<dbReference type="PANTHER" id="PTHR23077">
    <property type="entry name" value="AAA-FAMILY ATPASE"/>
    <property type="match status" value="1"/>
</dbReference>
<dbReference type="InterPro" id="IPR003593">
    <property type="entry name" value="AAA+_ATPase"/>
</dbReference>
<evidence type="ECO:0000256" key="6">
    <source>
        <dbReference type="ARBA" id="ARBA00022801"/>
    </source>
</evidence>
<evidence type="ECO:0000256" key="1">
    <source>
        <dbReference type="ARBA" id="ARBA00004370"/>
    </source>
</evidence>
<evidence type="ECO:0000256" key="5">
    <source>
        <dbReference type="ARBA" id="ARBA00022741"/>
    </source>
</evidence>
<dbReference type="GO" id="GO:0005778">
    <property type="term" value="C:peroxisomal membrane"/>
    <property type="evidence" value="ECO:0007669"/>
    <property type="project" value="TreeGrafter"/>
</dbReference>
<feature type="compositionally biased region" description="Basic and acidic residues" evidence="13">
    <location>
        <begin position="691"/>
        <end position="702"/>
    </location>
</feature>
<feature type="region of interest" description="Disordered" evidence="13">
    <location>
        <begin position="1081"/>
        <end position="1107"/>
    </location>
</feature>
<evidence type="ECO:0000256" key="11">
    <source>
        <dbReference type="ARBA" id="ARBA00034532"/>
    </source>
</evidence>
<name>A0A8H3F1N2_9LECA</name>
<organism evidence="15 16">
    <name type="scientific">Gomphillus americanus</name>
    <dbReference type="NCBI Taxonomy" id="1940652"/>
    <lineage>
        <taxon>Eukaryota</taxon>
        <taxon>Fungi</taxon>
        <taxon>Dikarya</taxon>
        <taxon>Ascomycota</taxon>
        <taxon>Pezizomycotina</taxon>
        <taxon>Lecanoromycetes</taxon>
        <taxon>OSLEUM clade</taxon>
        <taxon>Ostropomycetidae</taxon>
        <taxon>Ostropales</taxon>
        <taxon>Graphidaceae</taxon>
        <taxon>Gomphilloideae</taxon>
        <taxon>Gomphillus</taxon>
    </lineage>
</organism>
<dbReference type="GO" id="GO:0005829">
    <property type="term" value="C:cytosol"/>
    <property type="evidence" value="ECO:0007669"/>
    <property type="project" value="TreeGrafter"/>
</dbReference>
<evidence type="ECO:0000256" key="7">
    <source>
        <dbReference type="ARBA" id="ARBA00022840"/>
    </source>
</evidence>
<dbReference type="Gene3D" id="2.40.40.20">
    <property type="match status" value="1"/>
</dbReference>
<dbReference type="SUPFAM" id="SSF54585">
    <property type="entry name" value="Cdc48 domain 2-like"/>
    <property type="match status" value="1"/>
</dbReference>
<dbReference type="InterPro" id="IPR003960">
    <property type="entry name" value="ATPase_AAA_CS"/>
</dbReference>
<dbReference type="CDD" id="cd00009">
    <property type="entry name" value="AAA"/>
    <property type="match status" value="1"/>
</dbReference>
<evidence type="ECO:0000256" key="4">
    <source>
        <dbReference type="ARBA" id="ARBA00022593"/>
    </source>
</evidence>
<dbReference type="GO" id="GO:0016887">
    <property type="term" value="F:ATP hydrolysis activity"/>
    <property type="evidence" value="ECO:0007669"/>
    <property type="project" value="InterPro"/>
</dbReference>
<gene>
    <name evidence="15" type="ORF">GOMPHAMPRED_000734</name>
</gene>
<dbReference type="AlphaFoldDB" id="A0A8H3F1N2"/>
<keyword evidence="3" id="KW-0813">Transport</keyword>
<dbReference type="FunFam" id="3.40.50.300:FF:000149">
    <property type="entry name" value="Nuclear valosin-containing protein-like"/>
    <property type="match status" value="1"/>
</dbReference>
<protein>
    <recommendedName>
        <fullName evidence="11">Peroxisomal ATPase PEX1</fullName>
    </recommendedName>
    <alternativeName>
        <fullName evidence="10">Peroxin-1</fullName>
    </alternativeName>
</protein>
<dbReference type="Gene3D" id="3.40.50.300">
    <property type="entry name" value="P-loop containing nucleotide triphosphate hydrolases"/>
    <property type="match status" value="2"/>
</dbReference>
<dbReference type="InterPro" id="IPR041569">
    <property type="entry name" value="AAA_lid_3"/>
</dbReference>
<dbReference type="InterPro" id="IPR050168">
    <property type="entry name" value="AAA_ATPase_domain"/>
</dbReference>
<evidence type="ECO:0000256" key="3">
    <source>
        <dbReference type="ARBA" id="ARBA00022448"/>
    </source>
</evidence>
<evidence type="ECO:0000259" key="14">
    <source>
        <dbReference type="SMART" id="SM00382"/>
    </source>
</evidence>
<dbReference type="OrthoDB" id="2187at2759"/>
<dbReference type="InterPro" id="IPR009010">
    <property type="entry name" value="Asp_de-COase-like_dom_sf"/>
</dbReference>
<keyword evidence="4" id="KW-0962">Peroxisome biogenesis</keyword>
<dbReference type="PROSITE" id="PS00674">
    <property type="entry name" value="AAA"/>
    <property type="match status" value="1"/>
</dbReference>
<feature type="domain" description="AAA+ ATPase" evidence="14">
    <location>
        <begin position="822"/>
        <end position="957"/>
    </location>
</feature>
<feature type="region of interest" description="Disordered" evidence="13">
    <location>
        <begin position="199"/>
        <end position="236"/>
    </location>
</feature>
<dbReference type="Gene3D" id="3.10.330.10">
    <property type="match status" value="1"/>
</dbReference>
<accession>A0A8H3F1N2</accession>
<evidence type="ECO:0000256" key="12">
    <source>
        <dbReference type="ARBA" id="ARBA00048778"/>
    </source>
</evidence>
<keyword evidence="16" id="KW-1185">Reference proteome</keyword>
<evidence type="ECO:0000313" key="15">
    <source>
        <dbReference type="EMBL" id="CAF9915389.1"/>
    </source>
</evidence>
<dbReference type="SUPFAM" id="SSF50692">
    <property type="entry name" value="ADC-like"/>
    <property type="match status" value="1"/>
</dbReference>
<keyword evidence="5" id="KW-0547">Nucleotide-binding</keyword>
<comment type="caution">
    <text evidence="15">The sequence shown here is derived from an EMBL/GenBank/DDBJ whole genome shotgun (WGS) entry which is preliminary data.</text>
</comment>
<dbReference type="CDD" id="cd19526">
    <property type="entry name" value="RecA-like_PEX1_r2"/>
    <property type="match status" value="1"/>
</dbReference>
<dbReference type="EMBL" id="CAJPDQ010000010">
    <property type="protein sequence ID" value="CAF9915389.1"/>
    <property type="molecule type" value="Genomic_DNA"/>
</dbReference>
<evidence type="ECO:0000256" key="10">
    <source>
        <dbReference type="ARBA" id="ARBA00032509"/>
    </source>
</evidence>
<keyword evidence="6" id="KW-0378">Hydrolase</keyword>
<feature type="compositionally biased region" description="Polar residues" evidence="13">
    <location>
        <begin position="203"/>
        <end position="231"/>
    </location>
</feature>
<dbReference type="Proteomes" id="UP000664169">
    <property type="component" value="Unassembled WGS sequence"/>
</dbReference>
<dbReference type="InterPro" id="IPR015342">
    <property type="entry name" value="PEX1-N_C-lobe"/>
</dbReference>
<evidence type="ECO:0000256" key="2">
    <source>
        <dbReference type="ARBA" id="ARBA00006914"/>
    </source>
</evidence>
<feature type="domain" description="AAA+ ATPase" evidence="14">
    <location>
        <begin position="499"/>
        <end position="654"/>
    </location>
</feature>
<dbReference type="Pfam" id="PF09262">
    <property type="entry name" value="PEX-1N"/>
    <property type="match status" value="1"/>
</dbReference>
<dbReference type="SUPFAM" id="SSF52540">
    <property type="entry name" value="P-loop containing nucleoside triphosphate hydrolases"/>
    <property type="match status" value="2"/>
</dbReference>
<keyword evidence="7" id="KW-0067">ATP-binding</keyword>
<dbReference type="Pfam" id="PF00004">
    <property type="entry name" value="AAA"/>
    <property type="match status" value="2"/>
</dbReference>
<feature type="region of interest" description="Disordered" evidence="13">
    <location>
        <begin position="666"/>
        <end position="711"/>
    </location>
</feature>
<dbReference type="Gene3D" id="1.10.8.60">
    <property type="match status" value="2"/>
</dbReference>
<evidence type="ECO:0000256" key="8">
    <source>
        <dbReference type="ARBA" id="ARBA00022927"/>
    </source>
</evidence>
<keyword evidence="8" id="KW-0653">Protein transport</keyword>
<comment type="similarity">
    <text evidence="2">Belongs to the AAA ATPase family.</text>
</comment>
<dbReference type="PANTHER" id="PTHR23077:SF12">
    <property type="entry name" value="PEROXISOMAL ATPASE PEX1"/>
    <property type="match status" value="1"/>
</dbReference>
<dbReference type="InterPro" id="IPR029067">
    <property type="entry name" value="CDC48_domain_2-like_sf"/>
</dbReference>
<feature type="compositionally biased region" description="Basic and acidic residues" evidence="13">
    <location>
        <begin position="1092"/>
        <end position="1107"/>
    </location>
</feature>
<dbReference type="InterPro" id="IPR027417">
    <property type="entry name" value="P-loop_NTPase"/>
</dbReference>
<evidence type="ECO:0000256" key="13">
    <source>
        <dbReference type="SAM" id="MobiDB-lite"/>
    </source>
</evidence>
<dbReference type="Pfam" id="PF17862">
    <property type="entry name" value="AAA_lid_3"/>
    <property type="match status" value="1"/>
</dbReference>
<comment type="subcellular location">
    <subcellularLocation>
        <location evidence="1">Membrane</location>
    </subcellularLocation>
</comment>
<evidence type="ECO:0000256" key="9">
    <source>
        <dbReference type="ARBA" id="ARBA00023136"/>
    </source>
</evidence>